<name>A0A1J8QSV7_9AGAM</name>
<dbReference type="AlphaFoldDB" id="A0A1J8QSV7"/>
<dbReference type="EMBL" id="LVVM01004614">
    <property type="protein sequence ID" value="OJA12514.1"/>
    <property type="molecule type" value="Genomic_DNA"/>
</dbReference>
<organism evidence="1 2">
    <name type="scientific">Rhizopogon vesiculosus</name>
    <dbReference type="NCBI Taxonomy" id="180088"/>
    <lineage>
        <taxon>Eukaryota</taxon>
        <taxon>Fungi</taxon>
        <taxon>Dikarya</taxon>
        <taxon>Basidiomycota</taxon>
        <taxon>Agaricomycotina</taxon>
        <taxon>Agaricomycetes</taxon>
        <taxon>Agaricomycetidae</taxon>
        <taxon>Boletales</taxon>
        <taxon>Suillineae</taxon>
        <taxon>Rhizopogonaceae</taxon>
        <taxon>Rhizopogon</taxon>
    </lineage>
</organism>
<reference evidence="1 2" key="1">
    <citation type="submission" date="2016-03" db="EMBL/GenBank/DDBJ databases">
        <title>Comparative genomics of the ectomycorrhizal sister species Rhizopogon vinicolor and Rhizopogon vesiculosus (Basidiomycota: Boletales) reveals a divergence of the mating type B locus.</title>
        <authorList>
            <person name="Mujic A.B."/>
            <person name="Kuo A."/>
            <person name="Tritt A."/>
            <person name="Lipzen A."/>
            <person name="Chen C."/>
            <person name="Johnson J."/>
            <person name="Sharma A."/>
            <person name="Barry K."/>
            <person name="Grigoriev I.V."/>
            <person name="Spatafora J.W."/>
        </authorList>
    </citation>
    <scope>NUCLEOTIDE SEQUENCE [LARGE SCALE GENOMIC DNA]</scope>
    <source>
        <strain evidence="1 2">AM-OR11-056</strain>
    </source>
</reference>
<evidence type="ECO:0000313" key="1">
    <source>
        <dbReference type="EMBL" id="OJA12514.1"/>
    </source>
</evidence>
<keyword evidence="2" id="KW-1185">Reference proteome</keyword>
<dbReference type="OrthoDB" id="2679038at2759"/>
<accession>A0A1J8QSV7</accession>
<comment type="caution">
    <text evidence="1">The sequence shown here is derived from an EMBL/GenBank/DDBJ whole genome shotgun (WGS) entry which is preliminary data.</text>
</comment>
<protein>
    <submittedName>
        <fullName evidence="1">Uncharacterized protein</fullName>
    </submittedName>
</protein>
<gene>
    <name evidence="1" type="ORF">AZE42_12359</name>
</gene>
<evidence type="ECO:0000313" key="2">
    <source>
        <dbReference type="Proteomes" id="UP000183567"/>
    </source>
</evidence>
<dbReference type="Proteomes" id="UP000183567">
    <property type="component" value="Unassembled WGS sequence"/>
</dbReference>
<proteinExistence type="predicted"/>
<dbReference type="STRING" id="180088.A0A1J8QSV7"/>
<sequence>MKGVISGFRETSTEKVPHLSVDQCRANFDALRKSVDKLLDIPEHREELEEMLGEWARIGMDGIDVDTDGDVYSDMDVNIIL</sequence>